<protein>
    <submittedName>
        <fullName evidence="2">CUB domain-containing protein</fullName>
    </submittedName>
</protein>
<dbReference type="Proteomes" id="UP000887578">
    <property type="component" value="Unplaced"/>
</dbReference>
<keyword evidence="1" id="KW-1185">Reference proteome</keyword>
<evidence type="ECO:0000313" key="2">
    <source>
        <dbReference type="WBParaSite" id="PDA_v2.g19753.t1"/>
    </source>
</evidence>
<reference evidence="2" key="1">
    <citation type="submission" date="2022-11" db="UniProtKB">
        <authorList>
            <consortium name="WormBaseParasite"/>
        </authorList>
    </citation>
    <scope>IDENTIFICATION</scope>
</reference>
<dbReference type="WBParaSite" id="PDA_v2.g19753.t1">
    <property type="protein sequence ID" value="PDA_v2.g19753.t1"/>
    <property type="gene ID" value="PDA_v2.g19753"/>
</dbReference>
<sequence>MESDKVIFFESPDFPRYMEYGEECYMNFTKNILVQEKNKRFVIVTSNELCKIDHDPFYSCETLFDSMSNFTSYNFHIYNIYERVAFQGFAYFDDWGDDCPLESVSRVNPFQFTDLKQVLVLHSTYKEYHRRNQSCLWQFKAPINYGFKIVITNLDILNGTIFKVENSRDTIITPANVRVSQPHYSMDNYLKIYLSKNNYHFSPVKLFRNVEFEFTAYVTIIRNFFTDDRFNCNSTNSTSLNSTTTWSFLSDKGYPSNSQCTYTMKIPPGTEVIATLTKSDIEENVDMINYYFENNSLPNIYGQINSYGLAFSNHNNENEKEKEIFWEFVSDGNCNCSNPVILVPCFNGTEIYLMDNAGEFYCGNLNCSFTVI</sequence>
<organism evidence="1 2">
    <name type="scientific">Panagrolaimus davidi</name>
    <dbReference type="NCBI Taxonomy" id="227884"/>
    <lineage>
        <taxon>Eukaryota</taxon>
        <taxon>Metazoa</taxon>
        <taxon>Ecdysozoa</taxon>
        <taxon>Nematoda</taxon>
        <taxon>Chromadorea</taxon>
        <taxon>Rhabditida</taxon>
        <taxon>Tylenchina</taxon>
        <taxon>Panagrolaimomorpha</taxon>
        <taxon>Panagrolaimoidea</taxon>
        <taxon>Panagrolaimidae</taxon>
        <taxon>Panagrolaimus</taxon>
    </lineage>
</organism>
<dbReference type="SUPFAM" id="SSF49854">
    <property type="entry name" value="Spermadhesin, CUB domain"/>
    <property type="match status" value="1"/>
</dbReference>
<name>A0A914PNX6_9BILA</name>
<accession>A0A914PNX6</accession>
<proteinExistence type="predicted"/>
<evidence type="ECO:0000313" key="1">
    <source>
        <dbReference type="Proteomes" id="UP000887578"/>
    </source>
</evidence>
<dbReference type="AlphaFoldDB" id="A0A914PNX6"/>
<dbReference type="InterPro" id="IPR035914">
    <property type="entry name" value="Sperma_CUB_dom_sf"/>
</dbReference>